<dbReference type="PANTHER" id="PTHR47877:SF3">
    <property type="entry name" value="LATE EMBRYOGENESIS ABUNDANT DOMAIN-CONTAINING PROTEIN _ LEA DOMAIN-CONTAINING PROTEIN"/>
    <property type="match status" value="1"/>
</dbReference>
<dbReference type="GO" id="GO:0009631">
    <property type="term" value="P:cold acclimation"/>
    <property type="evidence" value="ECO:0007669"/>
    <property type="project" value="TreeGrafter"/>
</dbReference>
<evidence type="ECO:0000256" key="1">
    <source>
        <dbReference type="SAM" id="MobiDB-lite"/>
    </source>
</evidence>
<dbReference type="GO" id="GO:0005829">
    <property type="term" value="C:cytosol"/>
    <property type="evidence" value="ECO:0007669"/>
    <property type="project" value="TreeGrafter"/>
</dbReference>
<feature type="compositionally biased region" description="Basic and acidic residues" evidence="1">
    <location>
        <begin position="139"/>
        <end position="153"/>
    </location>
</feature>
<feature type="compositionally biased region" description="Basic and acidic residues" evidence="1">
    <location>
        <begin position="120"/>
        <end position="132"/>
    </location>
</feature>
<dbReference type="OrthoDB" id="1907061at2759"/>
<feature type="region of interest" description="Disordered" evidence="1">
    <location>
        <begin position="210"/>
        <end position="231"/>
    </location>
</feature>
<dbReference type="PANTHER" id="PTHR47877">
    <property type="entry name" value="LATE EMBRYOGENESIS ABUNDANT DOMAIN-CONTAINING PROTEIN / LEA DOMAIN-CONTAINING PROTEIN"/>
    <property type="match status" value="1"/>
</dbReference>
<feature type="compositionally biased region" description="Basic and acidic residues" evidence="1">
    <location>
        <begin position="212"/>
        <end position="229"/>
    </location>
</feature>
<evidence type="ECO:0000313" key="2">
    <source>
        <dbReference type="EMBL" id="KAG6531538.1"/>
    </source>
</evidence>
<comment type="caution">
    <text evidence="2">The sequence shown here is derived from an EMBL/GenBank/DDBJ whole genome shotgun (WGS) entry which is preliminary data.</text>
</comment>
<reference evidence="2 3" key="1">
    <citation type="submission" date="2020-08" db="EMBL/GenBank/DDBJ databases">
        <title>Plant Genome Project.</title>
        <authorList>
            <person name="Zhang R.-G."/>
        </authorList>
    </citation>
    <scope>NUCLEOTIDE SEQUENCE [LARGE SCALE GENOMIC DNA]</scope>
    <source>
        <tissue evidence="2">Rhizome</tissue>
    </source>
</reference>
<evidence type="ECO:0000313" key="3">
    <source>
        <dbReference type="Proteomes" id="UP000734854"/>
    </source>
</evidence>
<name>A0A8J5M4A1_ZINOF</name>
<feature type="region of interest" description="Disordered" evidence="1">
    <location>
        <begin position="1"/>
        <end position="31"/>
    </location>
</feature>
<sequence length="280" mass="29862">MASQQEGERESASRGVEHGKEGMSPEDIGQYRVIAQQNSIESLSASEKRYAKAKNAGAAEIHNTKEAVTHGLDAAGAFAVAKGAEATQRVHVVAEKGIEAKDHAAEKTRVAAEAAAQEMAKSEEAEEVKEAAKSMAQKAMEKAQEAREAARDTGEVAMKRAREKEEEAIEVAKRALQYAGTKGEGSLKDKDKATLKQAKEYAGQKAILVQEKVGEEQKEGRGEHGEPKQAEVPTIDSVGILKVIGVAVIEIAMSTPDMIIGLDPLDPCGSNAVKNHLLLQ</sequence>
<gene>
    <name evidence="2" type="ORF">ZIOFF_005352</name>
</gene>
<feature type="compositionally biased region" description="Basic and acidic residues" evidence="1">
    <location>
        <begin position="1"/>
        <end position="23"/>
    </location>
</feature>
<dbReference type="EMBL" id="JACMSC010000002">
    <property type="protein sequence ID" value="KAG6531538.1"/>
    <property type="molecule type" value="Genomic_DNA"/>
</dbReference>
<feature type="region of interest" description="Disordered" evidence="1">
    <location>
        <begin position="109"/>
        <end position="153"/>
    </location>
</feature>
<dbReference type="AlphaFoldDB" id="A0A8J5M4A1"/>
<proteinExistence type="predicted"/>
<organism evidence="2 3">
    <name type="scientific">Zingiber officinale</name>
    <name type="common">Ginger</name>
    <name type="synonym">Amomum zingiber</name>
    <dbReference type="NCBI Taxonomy" id="94328"/>
    <lineage>
        <taxon>Eukaryota</taxon>
        <taxon>Viridiplantae</taxon>
        <taxon>Streptophyta</taxon>
        <taxon>Embryophyta</taxon>
        <taxon>Tracheophyta</taxon>
        <taxon>Spermatophyta</taxon>
        <taxon>Magnoliopsida</taxon>
        <taxon>Liliopsida</taxon>
        <taxon>Zingiberales</taxon>
        <taxon>Zingiberaceae</taxon>
        <taxon>Zingiber</taxon>
    </lineage>
</organism>
<keyword evidence="3" id="KW-1185">Reference proteome</keyword>
<dbReference type="Proteomes" id="UP000734854">
    <property type="component" value="Unassembled WGS sequence"/>
</dbReference>
<accession>A0A8J5M4A1</accession>
<protein>
    <submittedName>
        <fullName evidence="2">Uncharacterized protein</fullName>
    </submittedName>
</protein>